<name>A0A6F8YH16_9ACTN</name>
<dbReference type="SMART" id="SM00894">
    <property type="entry name" value="Excalibur"/>
    <property type="match status" value="1"/>
</dbReference>
<feature type="compositionally biased region" description="Pro residues" evidence="1">
    <location>
        <begin position="89"/>
        <end position="103"/>
    </location>
</feature>
<feature type="compositionally biased region" description="Polar residues" evidence="1">
    <location>
        <begin position="123"/>
        <end position="132"/>
    </location>
</feature>
<gene>
    <name evidence="4" type="ORF">Psuf_027050</name>
</gene>
<dbReference type="Pfam" id="PF05901">
    <property type="entry name" value="Excalibur"/>
    <property type="match status" value="1"/>
</dbReference>
<dbReference type="Proteomes" id="UP000503011">
    <property type="component" value="Chromosome"/>
</dbReference>
<reference evidence="4 5" key="2">
    <citation type="submission" date="2020-03" db="EMBL/GenBank/DDBJ databases">
        <authorList>
            <person name="Ichikawa N."/>
            <person name="Kimura A."/>
            <person name="Kitahashi Y."/>
            <person name="Uohara A."/>
        </authorList>
    </citation>
    <scope>NUCLEOTIDE SEQUENCE [LARGE SCALE GENOMIC DNA]</scope>
    <source>
        <strain evidence="4 5">NBRC 105367</strain>
    </source>
</reference>
<feature type="compositionally biased region" description="Basic and acidic residues" evidence="1">
    <location>
        <begin position="180"/>
        <end position="203"/>
    </location>
</feature>
<keyword evidence="2" id="KW-0812">Transmembrane</keyword>
<dbReference type="KEGG" id="psuu:Psuf_027050"/>
<dbReference type="RefSeq" id="WP_232074736.1">
    <property type="nucleotide sequence ID" value="NZ_AP022871.1"/>
</dbReference>
<feature type="region of interest" description="Disordered" evidence="1">
    <location>
        <begin position="27"/>
        <end position="50"/>
    </location>
</feature>
<proteinExistence type="predicted"/>
<organism evidence="4 5">
    <name type="scientific">Phytohabitans suffuscus</name>
    <dbReference type="NCBI Taxonomy" id="624315"/>
    <lineage>
        <taxon>Bacteria</taxon>
        <taxon>Bacillati</taxon>
        <taxon>Actinomycetota</taxon>
        <taxon>Actinomycetes</taxon>
        <taxon>Micromonosporales</taxon>
        <taxon>Micromonosporaceae</taxon>
    </lineage>
</organism>
<sequence length="203" mass="20955">MTFPPLDEQSSQRRAAVYGRANQASVHYRPLRKGRPVPAPDPAPTSRAAKTANQRRFVLFAVALLLAIAFGTAIFGVVLASPAPIAQAPPAPTREVPEPPIQPLPLTGRGVPAEMAPPPATRSDPSTGTTAPHRTGTGPSAAGGGGEAAPPATSSTVYYQNCNKARRAGAAPLYPGDPGYSDKLDKDGNGIACDEKDVKSDTP</sequence>
<dbReference type="AlphaFoldDB" id="A0A6F8YH16"/>
<dbReference type="EMBL" id="AP022871">
    <property type="protein sequence ID" value="BCB85392.1"/>
    <property type="molecule type" value="Genomic_DNA"/>
</dbReference>
<evidence type="ECO:0000256" key="1">
    <source>
        <dbReference type="SAM" id="MobiDB-lite"/>
    </source>
</evidence>
<reference evidence="4 5" key="1">
    <citation type="submission" date="2020-03" db="EMBL/GenBank/DDBJ databases">
        <title>Whole genome shotgun sequence of Phytohabitans suffuscus NBRC 105367.</title>
        <authorList>
            <person name="Komaki H."/>
            <person name="Tamura T."/>
        </authorList>
    </citation>
    <scope>NUCLEOTIDE SEQUENCE [LARGE SCALE GENOMIC DNA]</scope>
    <source>
        <strain evidence="4 5">NBRC 105367</strain>
    </source>
</reference>
<evidence type="ECO:0000259" key="3">
    <source>
        <dbReference type="SMART" id="SM00894"/>
    </source>
</evidence>
<keyword evidence="2" id="KW-1133">Transmembrane helix</keyword>
<feature type="domain" description="Excalibur calcium-binding" evidence="3">
    <location>
        <begin position="158"/>
        <end position="194"/>
    </location>
</feature>
<evidence type="ECO:0000256" key="2">
    <source>
        <dbReference type="SAM" id="Phobius"/>
    </source>
</evidence>
<feature type="region of interest" description="Disordered" evidence="1">
    <location>
        <begin position="89"/>
        <end position="154"/>
    </location>
</feature>
<feature type="transmembrane region" description="Helical" evidence="2">
    <location>
        <begin position="57"/>
        <end position="80"/>
    </location>
</feature>
<dbReference type="InterPro" id="IPR008613">
    <property type="entry name" value="Excalibur_Ca-bd_domain"/>
</dbReference>
<protein>
    <recommendedName>
        <fullName evidence="3">Excalibur calcium-binding domain-containing protein</fullName>
    </recommendedName>
</protein>
<evidence type="ECO:0000313" key="4">
    <source>
        <dbReference type="EMBL" id="BCB85392.1"/>
    </source>
</evidence>
<keyword evidence="2" id="KW-0472">Membrane</keyword>
<feature type="region of interest" description="Disordered" evidence="1">
    <location>
        <begin position="168"/>
        <end position="203"/>
    </location>
</feature>
<evidence type="ECO:0000313" key="5">
    <source>
        <dbReference type="Proteomes" id="UP000503011"/>
    </source>
</evidence>
<keyword evidence="5" id="KW-1185">Reference proteome</keyword>
<accession>A0A6F8YH16</accession>